<gene>
    <name evidence="1" type="ORF">DPMN_060622</name>
</gene>
<proteinExistence type="predicted"/>
<dbReference type="AlphaFoldDB" id="A0A9D4C670"/>
<evidence type="ECO:0000313" key="1">
    <source>
        <dbReference type="EMBL" id="KAH3717826.1"/>
    </source>
</evidence>
<name>A0A9D4C670_DREPO</name>
<reference evidence="1" key="2">
    <citation type="submission" date="2020-11" db="EMBL/GenBank/DDBJ databases">
        <authorList>
            <person name="McCartney M.A."/>
            <person name="Auch B."/>
            <person name="Kono T."/>
            <person name="Mallez S."/>
            <person name="Becker A."/>
            <person name="Gohl D.M."/>
            <person name="Silverstein K.A.T."/>
            <person name="Koren S."/>
            <person name="Bechman K.B."/>
            <person name="Herman A."/>
            <person name="Abrahante J.E."/>
            <person name="Garbe J."/>
        </authorList>
    </citation>
    <scope>NUCLEOTIDE SEQUENCE</scope>
    <source>
        <strain evidence="1">Duluth1</strain>
        <tissue evidence="1">Whole animal</tissue>
    </source>
</reference>
<organism evidence="1 2">
    <name type="scientific">Dreissena polymorpha</name>
    <name type="common">Zebra mussel</name>
    <name type="synonym">Mytilus polymorpha</name>
    <dbReference type="NCBI Taxonomy" id="45954"/>
    <lineage>
        <taxon>Eukaryota</taxon>
        <taxon>Metazoa</taxon>
        <taxon>Spiralia</taxon>
        <taxon>Lophotrochozoa</taxon>
        <taxon>Mollusca</taxon>
        <taxon>Bivalvia</taxon>
        <taxon>Autobranchia</taxon>
        <taxon>Heteroconchia</taxon>
        <taxon>Euheterodonta</taxon>
        <taxon>Imparidentia</taxon>
        <taxon>Neoheterodontei</taxon>
        <taxon>Myida</taxon>
        <taxon>Dreissenoidea</taxon>
        <taxon>Dreissenidae</taxon>
        <taxon>Dreissena</taxon>
    </lineage>
</organism>
<evidence type="ECO:0000313" key="2">
    <source>
        <dbReference type="Proteomes" id="UP000828390"/>
    </source>
</evidence>
<keyword evidence="2" id="KW-1185">Reference proteome</keyword>
<sequence>MDKQFHQLQHQVQALQVPRSLPPTVRLRDLDVVLSGVMYIMVLGKVSQPYYC</sequence>
<comment type="caution">
    <text evidence="1">The sequence shown here is derived from an EMBL/GenBank/DDBJ whole genome shotgun (WGS) entry which is preliminary data.</text>
</comment>
<reference evidence="1" key="1">
    <citation type="journal article" date="2019" name="bioRxiv">
        <title>The Genome of the Zebra Mussel, Dreissena polymorpha: A Resource for Invasive Species Research.</title>
        <authorList>
            <person name="McCartney M.A."/>
            <person name="Auch B."/>
            <person name="Kono T."/>
            <person name="Mallez S."/>
            <person name="Zhang Y."/>
            <person name="Obille A."/>
            <person name="Becker A."/>
            <person name="Abrahante J.E."/>
            <person name="Garbe J."/>
            <person name="Badalamenti J.P."/>
            <person name="Herman A."/>
            <person name="Mangelson H."/>
            <person name="Liachko I."/>
            <person name="Sullivan S."/>
            <person name="Sone E.D."/>
            <person name="Koren S."/>
            <person name="Silverstein K.A.T."/>
            <person name="Beckman K.B."/>
            <person name="Gohl D.M."/>
        </authorList>
    </citation>
    <scope>NUCLEOTIDE SEQUENCE</scope>
    <source>
        <strain evidence="1">Duluth1</strain>
        <tissue evidence="1">Whole animal</tissue>
    </source>
</reference>
<dbReference type="Proteomes" id="UP000828390">
    <property type="component" value="Unassembled WGS sequence"/>
</dbReference>
<protein>
    <submittedName>
        <fullName evidence="1">Uncharacterized protein</fullName>
    </submittedName>
</protein>
<accession>A0A9D4C670</accession>
<dbReference type="EMBL" id="JAIWYP010000013">
    <property type="protein sequence ID" value="KAH3717826.1"/>
    <property type="molecule type" value="Genomic_DNA"/>
</dbReference>